<protein>
    <submittedName>
        <fullName evidence="1">Uncharacterized protein</fullName>
    </submittedName>
</protein>
<evidence type="ECO:0000313" key="1">
    <source>
        <dbReference type="EMBL" id="KKK98351.1"/>
    </source>
</evidence>
<proteinExistence type="predicted"/>
<gene>
    <name evidence="1" type="ORF">LCGC14_2643590</name>
</gene>
<organism evidence="1">
    <name type="scientific">marine sediment metagenome</name>
    <dbReference type="NCBI Taxonomy" id="412755"/>
    <lineage>
        <taxon>unclassified sequences</taxon>
        <taxon>metagenomes</taxon>
        <taxon>ecological metagenomes</taxon>
    </lineage>
</organism>
<sequence length="51" mass="5389">MMLLQEVRLGIDSLPLCDVAHTSIGHPTDATWANEPTNAIGFSIAGINALL</sequence>
<comment type="caution">
    <text evidence="1">The sequence shown here is derived from an EMBL/GenBank/DDBJ whole genome shotgun (WGS) entry which is preliminary data.</text>
</comment>
<name>A0A0F9CP14_9ZZZZ</name>
<reference evidence="1" key="1">
    <citation type="journal article" date="2015" name="Nature">
        <title>Complex archaea that bridge the gap between prokaryotes and eukaryotes.</title>
        <authorList>
            <person name="Spang A."/>
            <person name="Saw J.H."/>
            <person name="Jorgensen S.L."/>
            <person name="Zaremba-Niedzwiedzka K."/>
            <person name="Martijn J."/>
            <person name="Lind A.E."/>
            <person name="van Eijk R."/>
            <person name="Schleper C."/>
            <person name="Guy L."/>
            <person name="Ettema T.J."/>
        </authorList>
    </citation>
    <scope>NUCLEOTIDE SEQUENCE</scope>
</reference>
<dbReference type="AlphaFoldDB" id="A0A0F9CP14"/>
<dbReference type="EMBL" id="LAZR01045653">
    <property type="protein sequence ID" value="KKK98351.1"/>
    <property type="molecule type" value="Genomic_DNA"/>
</dbReference>
<accession>A0A0F9CP14</accession>
<feature type="non-terminal residue" evidence="1">
    <location>
        <position position="51"/>
    </location>
</feature>